<sequence>MENACLISPASDEKLWSKLRNRVDTILEDLKTNSQADVSAYQSAAGFASERSKRLREDSMLLLKGLDSVSSTLSQLSDTLNSAQKGADALANSIQAEEPRAKRYRTSPELTEKTTLKDTGAPSDNLSDEKEEKLISDCAAKSSNLKTQAPSGNLSDEKEENLISDGAAKSSNLKTARMLAVSMATKAASLSKELKNIKSELNFMQERCNHLEEENRRLREEDYDRGASHDDEDLLRLQLEALLAEKSRLAQENANLTRENRSLQQMVEYHQLTSQDLTASFEAIEGLYLDFSSTVEEENGDGEEETTPITPTD</sequence>
<comment type="caution">
    <text evidence="3">The sequence shown here is derived from an EMBL/GenBank/DDBJ whole genome shotgun (WGS) entry which is preliminary data.</text>
</comment>
<protein>
    <submittedName>
        <fullName evidence="3">Uncharacterized protein</fullName>
    </submittedName>
</protein>
<feature type="compositionally biased region" description="Acidic residues" evidence="2">
    <location>
        <begin position="295"/>
        <end position="306"/>
    </location>
</feature>
<dbReference type="Proteomes" id="UP000623129">
    <property type="component" value="Unassembled WGS sequence"/>
</dbReference>
<dbReference type="EMBL" id="SWLB01000025">
    <property type="protein sequence ID" value="KAF3322117.1"/>
    <property type="molecule type" value="Genomic_DNA"/>
</dbReference>
<feature type="region of interest" description="Disordered" evidence="2">
    <location>
        <begin position="293"/>
        <end position="313"/>
    </location>
</feature>
<dbReference type="PANTHER" id="PTHR31016">
    <property type="entry name" value="OS04G0228100 PROTEIN"/>
    <property type="match status" value="1"/>
</dbReference>
<dbReference type="OrthoDB" id="1924603at2759"/>
<name>A0A833QIJ4_9POAL</name>
<reference evidence="3" key="1">
    <citation type="submission" date="2020-01" db="EMBL/GenBank/DDBJ databases">
        <title>Genome sequence of Kobresia littledalei, the first chromosome-level genome in the family Cyperaceae.</title>
        <authorList>
            <person name="Qu G."/>
        </authorList>
    </citation>
    <scope>NUCLEOTIDE SEQUENCE</scope>
    <source>
        <strain evidence="3">C.B.Clarke</strain>
        <tissue evidence="3">Leaf</tissue>
    </source>
</reference>
<evidence type="ECO:0000256" key="1">
    <source>
        <dbReference type="SAM" id="Coils"/>
    </source>
</evidence>
<dbReference type="AlphaFoldDB" id="A0A833QIJ4"/>
<organism evidence="3 4">
    <name type="scientific">Carex littledalei</name>
    <dbReference type="NCBI Taxonomy" id="544730"/>
    <lineage>
        <taxon>Eukaryota</taxon>
        <taxon>Viridiplantae</taxon>
        <taxon>Streptophyta</taxon>
        <taxon>Embryophyta</taxon>
        <taxon>Tracheophyta</taxon>
        <taxon>Spermatophyta</taxon>
        <taxon>Magnoliopsida</taxon>
        <taxon>Liliopsida</taxon>
        <taxon>Poales</taxon>
        <taxon>Cyperaceae</taxon>
        <taxon>Cyperoideae</taxon>
        <taxon>Cariceae</taxon>
        <taxon>Carex</taxon>
        <taxon>Carex subgen. Euthyceras</taxon>
    </lineage>
</organism>
<accession>A0A833QIJ4</accession>
<feature type="coiled-coil region" evidence="1">
    <location>
        <begin position="187"/>
        <end position="266"/>
    </location>
</feature>
<feature type="region of interest" description="Disordered" evidence="2">
    <location>
        <begin position="98"/>
        <end position="130"/>
    </location>
</feature>
<keyword evidence="1" id="KW-0175">Coiled coil</keyword>
<keyword evidence="4" id="KW-1185">Reference proteome</keyword>
<evidence type="ECO:0000256" key="2">
    <source>
        <dbReference type="SAM" id="MobiDB-lite"/>
    </source>
</evidence>
<evidence type="ECO:0000313" key="3">
    <source>
        <dbReference type="EMBL" id="KAF3322117.1"/>
    </source>
</evidence>
<gene>
    <name evidence="3" type="ORF">FCM35_KLT13258</name>
</gene>
<evidence type="ECO:0000313" key="4">
    <source>
        <dbReference type="Proteomes" id="UP000623129"/>
    </source>
</evidence>
<dbReference type="PANTHER" id="PTHR31016:SF2">
    <property type="entry name" value="OS04G0228100 PROTEIN"/>
    <property type="match status" value="1"/>
</dbReference>
<proteinExistence type="predicted"/>